<evidence type="ECO:0000313" key="1">
    <source>
        <dbReference type="EMBL" id="ACK79169.1"/>
    </source>
</evidence>
<keyword evidence="2" id="KW-1185">Reference proteome</keyword>
<proteinExistence type="predicted"/>
<gene>
    <name evidence="1" type="ordered locus">AFE_1132</name>
</gene>
<name>B7J881_ACIF2</name>
<dbReference type="HOGENOM" id="CLU_1718372_0_0_6"/>
<accession>B7J881</accession>
<dbReference type="PaxDb" id="243159-AFE_1132"/>
<sequence>MVTLLDQRNNGLYRLLYFPNGGGAPHNGPPRCCRWIAPVHLHYFSGVFVAHHIHALVPFRDNGVLVQRVDRIRHDGYPEFHHQEKGILIRGEWIPAGVHRRGHDPQPVVCDLRVMAPQHTRGTGSGFQQITLGHGRNYLGFSLFGFAQTGDG</sequence>
<reference evidence="1 2" key="1">
    <citation type="journal article" date="2008" name="BMC Genomics">
        <title>Acidithiobacillus ferrooxidans metabolism: from genome sequence to industrial applications.</title>
        <authorList>
            <person name="Valdes J."/>
            <person name="Pedroso I."/>
            <person name="Quatrini R."/>
            <person name="Dodson R.J."/>
            <person name="Tettelin H."/>
            <person name="Blake R.II."/>
            <person name="Eisen J.A."/>
            <person name="Holmes D.S."/>
        </authorList>
    </citation>
    <scope>NUCLEOTIDE SEQUENCE [LARGE SCALE GENOMIC DNA]</scope>
    <source>
        <strain evidence="2">ATCC 23270 / DSM 14882 / CIP 104768 / NCIMB 8455</strain>
    </source>
</reference>
<protein>
    <submittedName>
        <fullName evidence="1">Uncharacterized protein</fullName>
    </submittedName>
</protein>
<dbReference type="EMBL" id="CP001219">
    <property type="protein sequence ID" value="ACK79169.1"/>
    <property type="molecule type" value="Genomic_DNA"/>
</dbReference>
<organism evidence="1 2">
    <name type="scientific">Acidithiobacillus ferrooxidans (strain ATCC 23270 / DSM 14882 / CIP 104768 / NCIMB 8455)</name>
    <name type="common">Ferrobacillus ferrooxidans (strain ATCC 23270)</name>
    <dbReference type="NCBI Taxonomy" id="243159"/>
    <lineage>
        <taxon>Bacteria</taxon>
        <taxon>Pseudomonadati</taxon>
        <taxon>Pseudomonadota</taxon>
        <taxon>Acidithiobacillia</taxon>
        <taxon>Acidithiobacillales</taxon>
        <taxon>Acidithiobacillaceae</taxon>
        <taxon>Acidithiobacillus</taxon>
    </lineage>
</organism>
<dbReference type="Proteomes" id="UP000001362">
    <property type="component" value="Chromosome"/>
</dbReference>
<evidence type="ECO:0000313" key="2">
    <source>
        <dbReference type="Proteomes" id="UP000001362"/>
    </source>
</evidence>
<dbReference type="AlphaFoldDB" id="B7J881"/>
<dbReference type="KEGG" id="afr:AFE_1132"/>